<evidence type="ECO:0000256" key="1">
    <source>
        <dbReference type="ARBA" id="ARBA00004651"/>
    </source>
</evidence>
<name>A0ABX2IF65_9RHOO</name>
<feature type="transmembrane region" description="Helical" evidence="9">
    <location>
        <begin position="402"/>
        <end position="425"/>
    </location>
</feature>
<evidence type="ECO:0000256" key="8">
    <source>
        <dbReference type="ARBA" id="ARBA00023136"/>
    </source>
</evidence>
<evidence type="ECO:0000256" key="6">
    <source>
        <dbReference type="ARBA" id="ARBA00022989"/>
    </source>
</evidence>
<feature type="transmembrane region" description="Helical" evidence="9">
    <location>
        <begin position="371"/>
        <end position="390"/>
    </location>
</feature>
<feature type="transmembrane region" description="Helical" evidence="9">
    <location>
        <begin position="232"/>
        <end position="263"/>
    </location>
</feature>
<dbReference type="Proteomes" id="UP000778523">
    <property type="component" value="Unassembled WGS sequence"/>
</dbReference>
<feature type="transmembrane region" description="Helical" evidence="9">
    <location>
        <begin position="64"/>
        <end position="84"/>
    </location>
</feature>
<evidence type="ECO:0000256" key="2">
    <source>
        <dbReference type="ARBA" id="ARBA00022448"/>
    </source>
</evidence>
<evidence type="ECO:0000256" key="4">
    <source>
        <dbReference type="ARBA" id="ARBA00022475"/>
    </source>
</evidence>
<keyword evidence="6 9" id="KW-1133">Transmembrane helix</keyword>
<keyword evidence="12" id="KW-1185">Reference proteome</keyword>
<keyword evidence="2" id="KW-0813">Transport</keyword>
<keyword evidence="4" id="KW-1003">Cell membrane</keyword>
<dbReference type="Gene3D" id="1.20.1530.20">
    <property type="match status" value="1"/>
</dbReference>
<evidence type="ECO:0000313" key="12">
    <source>
        <dbReference type="Proteomes" id="UP000778523"/>
    </source>
</evidence>
<feature type="transmembrane region" description="Helical" evidence="9">
    <location>
        <begin position="6"/>
        <end position="25"/>
    </location>
</feature>
<keyword evidence="5 9" id="KW-0812">Transmembrane</keyword>
<dbReference type="PANTHER" id="PTHR32507:SF8">
    <property type="entry name" value="CNH1P"/>
    <property type="match status" value="1"/>
</dbReference>
<dbReference type="EMBL" id="JABCSC020000002">
    <property type="protein sequence ID" value="NSL55067.1"/>
    <property type="molecule type" value="Genomic_DNA"/>
</dbReference>
<evidence type="ECO:0000256" key="7">
    <source>
        <dbReference type="ARBA" id="ARBA00023065"/>
    </source>
</evidence>
<reference evidence="11 12" key="1">
    <citation type="submission" date="2020-06" db="EMBL/GenBank/DDBJ databases">
        <title>Draft genome of Uliginosibacterium sp. IMCC34675.</title>
        <authorList>
            <person name="Song J."/>
        </authorList>
    </citation>
    <scope>NUCLEOTIDE SEQUENCE [LARGE SCALE GENOMIC DNA]</scope>
    <source>
        <strain evidence="11 12">IMCC34675</strain>
    </source>
</reference>
<evidence type="ECO:0000313" key="11">
    <source>
        <dbReference type="EMBL" id="NSL55067.1"/>
    </source>
</evidence>
<proteinExistence type="predicted"/>
<gene>
    <name evidence="11" type="ORF">HJ583_008545</name>
</gene>
<dbReference type="InterPro" id="IPR006153">
    <property type="entry name" value="Cation/H_exchanger_TM"/>
</dbReference>
<feature type="domain" description="Cation/H+ exchanger transmembrane" evidence="10">
    <location>
        <begin position="16"/>
        <end position="426"/>
    </location>
</feature>
<accession>A0ABX2IF65</accession>
<evidence type="ECO:0000256" key="9">
    <source>
        <dbReference type="SAM" id="Phobius"/>
    </source>
</evidence>
<feature type="transmembrane region" description="Helical" evidence="9">
    <location>
        <begin position="339"/>
        <end position="359"/>
    </location>
</feature>
<organism evidence="11 12">
    <name type="scientific">Uliginosibacterium aquaticum</name>
    <dbReference type="NCBI Taxonomy" id="2731212"/>
    <lineage>
        <taxon>Bacteria</taxon>
        <taxon>Pseudomonadati</taxon>
        <taxon>Pseudomonadota</taxon>
        <taxon>Betaproteobacteria</taxon>
        <taxon>Rhodocyclales</taxon>
        <taxon>Zoogloeaceae</taxon>
        <taxon>Uliginosibacterium</taxon>
    </lineage>
</organism>
<keyword evidence="3" id="KW-0050">Antiport</keyword>
<feature type="transmembrane region" description="Helical" evidence="9">
    <location>
        <begin position="32"/>
        <end position="52"/>
    </location>
</feature>
<feature type="transmembrane region" description="Helical" evidence="9">
    <location>
        <begin position="194"/>
        <end position="212"/>
    </location>
</feature>
<dbReference type="Pfam" id="PF00999">
    <property type="entry name" value="Na_H_Exchanger"/>
    <property type="match status" value="1"/>
</dbReference>
<sequence>MYFAIWALIIGVLLTTIAVSGTLLSRLPVSTAMLYLLVGYGLGPDGLAFITPDPFAYSIVLERVAEVAVLISLFAVGLKLGLPLSNKGWRLPLRLATVSMVITIFLISAIGVFGLGLPWGASIILGAILAPTDPVLASDVQVLEANDRDRLRFSLTGEGGLNDGAAFPFVLLGLGLLGLHDLGTWGWRWIGVDVLWSISGGLLTGWFLGSLIGRLVVYLRSRHGESVGHDEFLALGLVALAYGVTVMVNANGFLAVLAAGLALQRVKERPEDSSALVARETGLQSRTANETLATNSEYASAFMRQQMQGFNDQLERVAELAVVLIIGAMLSYFRFDFRITWVVLLIFLVIRPVSVWLGLLKAPVLSDQHTLIAWFGIRGIGSIYYLMYAINHGLARPIADEIVAVTLSVVVVSIVVHGISVTPLMERYSARKAQHVRR</sequence>
<keyword evidence="8 9" id="KW-0472">Membrane</keyword>
<feature type="transmembrane region" description="Helical" evidence="9">
    <location>
        <begin position="165"/>
        <end position="182"/>
    </location>
</feature>
<evidence type="ECO:0000256" key="5">
    <source>
        <dbReference type="ARBA" id="ARBA00022692"/>
    </source>
</evidence>
<dbReference type="InterPro" id="IPR038770">
    <property type="entry name" value="Na+/solute_symporter_sf"/>
</dbReference>
<feature type="transmembrane region" description="Helical" evidence="9">
    <location>
        <begin position="314"/>
        <end position="333"/>
    </location>
</feature>
<evidence type="ECO:0000256" key="3">
    <source>
        <dbReference type="ARBA" id="ARBA00022449"/>
    </source>
</evidence>
<comment type="caution">
    <text evidence="11">The sequence shown here is derived from an EMBL/GenBank/DDBJ whole genome shotgun (WGS) entry which is preliminary data.</text>
</comment>
<comment type="subcellular location">
    <subcellularLocation>
        <location evidence="1">Cell membrane</location>
        <topology evidence="1">Multi-pass membrane protein</topology>
    </subcellularLocation>
</comment>
<evidence type="ECO:0000259" key="10">
    <source>
        <dbReference type="Pfam" id="PF00999"/>
    </source>
</evidence>
<feature type="transmembrane region" description="Helical" evidence="9">
    <location>
        <begin position="96"/>
        <end position="129"/>
    </location>
</feature>
<dbReference type="PANTHER" id="PTHR32507">
    <property type="entry name" value="NA(+)/H(+) ANTIPORTER 1"/>
    <property type="match status" value="1"/>
</dbReference>
<keyword evidence="7" id="KW-0406">Ion transport</keyword>
<dbReference type="RefSeq" id="WP_170021541.1">
    <property type="nucleotide sequence ID" value="NZ_JABCSC020000002.1"/>
</dbReference>
<protein>
    <submittedName>
        <fullName evidence="11">Cation:proton antiporter</fullName>
    </submittedName>
</protein>